<evidence type="ECO:0000313" key="3">
    <source>
        <dbReference type="EMBL" id="KAK4076718.1"/>
    </source>
</evidence>
<proteinExistence type="predicted"/>
<dbReference type="AlphaFoldDB" id="A0AAE1M3T3"/>
<keyword evidence="2" id="KW-1133">Transmembrane helix</keyword>
<feature type="transmembrane region" description="Helical" evidence="2">
    <location>
        <begin position="269"/>
        <end position="288"/>
    </location>
</feature>
<evidence type="ECO:0000313" key="4">
    <source>
        <dbReference type="Proteomes" id="UP001273209"/>
    </source>
</evidence>
<keyword evidence="2" id="KW-0812">Transmembrane</keyword>
<feature type="region of interest" description="Disordered" evidence="1">
    <location>
        <begin position="390"/>
        <end position="453"/>
    </location>
</feature>
<dbReference type="Proteomes" id="UP001273209">
    <property type="component" value="Unassembled WGS sequence"/>
</dbReference>
<dbReference type="RefSeq" id="XP_062756828.1">
    <property type="nucleotide sequence ID" value="XM_062898712.1"/>
</dbReference>
<feature type="transmembrane region" description="Helical" evidence="2">
    <location>
        <begin position="300"/>
        <end position="319"/>
    </location>
</feature>
<evidence type="ECO:0000256" key="1">
    <source>
        <dbReference type="SAM" id="MobiDB-lite"/>
    </source>
</evidence>
<dbReference type="EMBL" id="JAWRVG010000013">
    <property type="protein sequence ID" value="KAK4076718.1"/>
    <property type="molecule type" value="Genomic_DNA"/>
</dbReference>
<name>A0AAE1M3T3_9HYPO</name>
<gene>
    <name evidence="3" type="ORF">Triagg1_4321</name>
</gene>
<reference evidence="3" key="1">
    <citation type="submission" date="2023-11" db="EMBL/GenBank/DDBJ databases">
        <title>The genome sequences of three competitors of mushroom-forming fungi.</title>
        <authorList>
            <person name="Beijen E."/>
            <person name="Ohm R.A."/>
        </authorList>
    </citation>
    <scope>NUCLEOTIDE SEQUENCE</scope>
    <source>
        <strain evidence="3">CBS 100526</strain>
    </source>
</reference>
<comment type="caution">
    <text evidence="3">The sequence shown here is derived from an EMBL/GenBank/DDBJ whole genome shotgun (WGS) entry which is preliminary data.</text>
</comment>
<keyword evidence="4" id="KW-1185">Reference proteome</keyword>
<evidence type="ECO:0000256" key="2">
    <source>
        <dbReference type="SAM" id="Phobius"/>
    </source>
</evidence>
<organism evidence="3 4">
    <name type="scientific">Trichoderma aggressivum f. europaeum</name>
    <dbReference type="NCBI Taxonomy" id="173218"/>
    <lineage>
        <taxon>Eukaryota</taxon>
        <taxon>Fungi</taxon>
        <taxon>Dikarya</taxon>
        <taxon>Ascomycota</taxon>
        <taxon>Pezizomycotina</taxon>
        <taxon>Sordariomycetes</taxon>
        <taxon>Hypocreomycetidae</taxon>
        <taxon>Hypocreales</taxon>
        <taxon>Hypocreaceae</taxon>
        <taxon>Trichoderma</taxon>
    </lineage>
</organism>
<protein>
    <submittedName>
        <fullName evidence="3">Uncharacterized protein</fullName>
    </submittedName>
</protein>
<feature type="compositionally biased region" description="Basic and acidic residues" evidence="1">
    <location>
        <begin position="418"/>
        <end position="453"/>
    </location>
</feature>
<accession>A0AAE1M3T3</accession>
<dbReference type="GeneID" id="87918617"/>
<keyword evidence="2" id="KW-0472">Membrane</keyword>
<sequence length="509" mass="57926">MVTTVTAELGGAKRLQLHTRNFTETDMEDFAVFLEHGMAESIGIVLLFIENWHKWAFESLIDAFPSFPVRLLHEVNGGLKHAMLPVFGDDIDSESKLPFLILPPSVLARIYAARTMGGSAYTVDLRRWKRLNECPYWIYPDIFFVFTNWDSTLEVVRFHLESKERDLFNSGARSPIFHQTRELHRDASTTLALQECLRMHAAALKAFQLALPKERRYPYPAFGLMKRRLKEVAELLDLYQLTCVTVLEQQRNLLSMTFNLETVGQSQTVMRLNALAFVFLLLSLIAVCSGSQRITLHSPVWYIPVALSTLIATVGAVFITNRATDYLQSHVLDKPSLDQQQHETSTSVIDGQSPDQQQLEIPTRIFDKEPPDQQQPEPSTGVLNGQSLGQLQHETSSSEIERRSRAQQLEEAYQRSTLRRDLEYRFNSHSSDEQQPEGDIRNRDRKSPDQRREADLKRYIYGVSAKPVLSTTTLEADRSLKVIIGELVIGSLETDGNLMAIHGRVIGRL</sequence>